<dbReference type="Gene3D" id="3.40.50.720">
    <property type="entry name" value="NAD(P)-binding Rossmann-like Domain"/>
    <property type="match status" value="2"/>
</dbReference>
<evidence type="ECO:0000256" key="2">
    <source>
        <dbReference type="ARBA" id="ARBA00023027"/>
    </source>
</evidence>
<evidence type="ECO:0000256" key="1">
    <source>
        <dbReference type="ARBA" id="ARBA00023002"/>
    </source>
</evidence>
<keyword evidence="1" id="KW-0560">Oxidoreductase</keyword>
<evidence type="ECO:0000313" key="5">
    <source>
        <dbReference type="RefSeq" id="XP_017785412.1"/>
    </source>
</evidence>
<keyword evidence="4" id="KW-1185">Reference proteome</keyword>
<keyword evidence="2" id="KW-0520">NAD</keyword>
<evidence type="ECO:0000259" key="3">
    <source>
        <dbReference type="Pfam" id="PF02826"/>
    </source>
</evidence>
<protein>
    <submittedName>
        <fullName evidence="5">Glyoxylate/hydroxypyruvate reductase A-like</fullName>
    </submittedName>
</protein>
<dbReference type="Proteomes" id="UP000695000">
    <property type="component" value="Unplaced"/>
</dbReference>
<feature type="domain" description="D-isomer specific 2-hydroxyacid dehydrogenase NAD-binding" evidence="3">
    <location>
        <begin position="105"/>
        <end position="286"/>
    </location>
</feature>
<dbReference type="CDD" id="cd05300">
    <property type="entry name" value="2-Hacid_dh_1"/>
    <property type="match status" value="1"/>
</dbReference>
<dbReference type="InterPro" id="IPR036291">
    <property type="entry name" value="NAD(P)-bd_dom_sf"/>
</dbReference>
<dbReference type="SUPFAM" id="SSF51735">
    <property type="entry name" value="NAD(P)-binding Rossmann-fold domains"/>
    <property type="match status" value="1"/>
</dbReference>
<proteinExistence type="predicted"/>
<dbReference type="PANTHER" id="PTHR43333">
    <property type="entry name" value="2-HACID_DH_C DOMAIN-CONTAINING PROTEIN"/>
    <property type="match status" value="1"/>
</dbReference>
<name>A0ABM1NF12_NICVS</name>
<sequence>MRRVVVLSAIQNLVNGLRGKLPNCVIYECKSANDEELRNAEIIIGDYDLIGPIVYDLKKVKLLHGTWAGVDKLLPFVDANNPPPFPVVRYSGEQFGRIISEYVVASIVNHERELFRVYENQRESNWCRDGTIMHHRIISDLNIGVMGIGSIGSVLGQLLKHFGAKVNVLGRRPSIDKEEFKYVHEYYPNERLKDFLSKCDYVINTLPSTNATIGLLNGDVLKSCYERKSIFINVGRGTIIAEADLANAIKNRWISAAYLDVFHEEPLPKENILWRIPEVKITPHVAAVSRTVDVVDQFAKNLELFDAGKPIPTKIDFQRGY</sequence>
<dbReference type="InterPro" id="IPR006140">
    <property type="entry name" value="D-isomer_DH_NAD-bd"/>
</dbReference>
<evidence type="ECO:0000313" key="4">
    <source>
        <dbReference type="Proteomes" id="UP000695000"/>
    </source>
</evidence>
<dbReference type="GeneID" id="108568697"/>
<dbReference type="RefSeq" id="XP_017785412.1">
    <property type="nucleotide sequence ID" value="XM_017929923.1"/>
</dbReference>
<dbReference type="PANTHER" id="PTHR43333:SF1">
    <property type="entry name" value="D-ISOMER SPECIFIC 2-HYDROXYACID DEHYDROGENASE NAD-BINDING DOMAIN-CONTAINING PROTEIN"/>
    <property type="match status" value="1"/>
</dbReference>
<accession>A0ABM1NF12</accession>
<organism evidence="4 5">
    <name type="scientific">Nicrophorus vespilloides</name>
    <name type="common">Boreal carrion beetle</name>
    <dbReference type="NCBI Taxonomy" id="110193"/>
    <lineage>
        <taxon>Eukaryota</taxon>
        <taxon>Metazoa</taxon>
        <taxon>Ecdysozoa</taxon>
        <taxon>Arthropoda</taxon>
        <taxon>Hexapoda</taxon>
        <taxon>Insecta</taxon>
        <taxon>Pterygota</taxon>
        <taxon>Neoptera</taxon>
        <taxon>Endopterygota</taxon>
        <taxon>Coleoptera</taxon>
        <taxon>Polyphaga</taxon>
        <taxon>Staphyliniformia</taxon>
        <taxon>Silphidae</taxon>
        <taxon>Nicrophorinae</taxon>
        <taxon>Nicrophorus</taxon>
    </lineage>
</organism>
<dbReference type="Pfam" id="PF02826">
    <property type="entry name" value="2-Hacid_dh_C"/>
    <property type="match status" value="1"/>
</dbReference>
<reference evidence="5" key="1">
    <citation type="submission" date="2025-08" db="UniProtKB">
        <authorList>
            <consortium name="RefSeq"/>
        </authorList>
    </citation>
    <scope>IDENTIFICATION</scope>
    <source>
        <tissue evidence="5">Whole Larva</tissue>
    </source>
</reference>
<gene>
    <name evidence="5" type="primary">LOC108568697</name>
</gene>